<dbReference type="InterPro" id="IPR052533">
    <property type="entry name" value="WalJ/YycJ-like"/>
</dbReference>
<gene>
    <name evidence="2" type="ORF">SAMN05421804_10348</name>
</gene>
<dbReference type="PANTHER" id="PTHR47619">
    <property type="entry name" value="METALLO-HYDROLASE YYCJ-RELATED"/>
    <property type="match status" value="1"/>
</dbReference>
<dbReference type="RefSeq" id="WP_031575510.1">
    <property type="nucleotide sequence ID" value="NZ_FNDZ01000003.1"/>
</dbReference>
<proteinExistence type="predicted"/>
<evidence type="ECO:0000313" key="2">
    <source>
        <dbReference type="EMBL" id="SDI53521.1"/>
    </source>
</evidence>
<dbReference type="Pfam" id="PF12706">
    <property type="entry name" value="Lactamase_B_2"/>
    <property type="match status" value="1"/>
</dbReference>
<name>A0A1G8LCX5_9CLOT</name>
<evidence type="ECO:0000313" key="3">
    <source>
        <dbReference type="Proteomes" id="UP000183255"/>
    </source>
</evidence>
<evidence type="ECO:0000259" key="1">
    <source>
        <dbReference type="SMART" id="SM00849"/>
    </source>
</evidence>
<reference evidence="2 3" key="1">
    <citation type="submission" date="2016-10" db="EMBL/GenBank/DDBJ databases">
        <authorList>
            <person name="de Groot N.N."/>
        </authorList>
    </citation>
    <scope>NUCLEOTIDE SEQUENCE [LARGE SCALE GENOMIC DNA]</scope>
    <source>
        <strain evidence="2 3">CGMCC 1.5058</strain>
    </source>
</reference>
<dbReference type="InterPro" id="IPR001279">
    <property type="entry name" value="Metallo-B-lactamas"/>
</dbReference>
<dbReference type="PANTHER" id="PTHR47619:SF1">
    <property type="entry name" value="EXODEOXYRIBONUCLEASE WALJ"/>
    <property type="match status" value="1"/>
</dbReference>
<accession>A0A1G8LCX5</accession>
<organism evidence="2 3">
    <name type="scientific">Proteiniclasticum ruminis</name>
    <dbReference type="NCBI Taxonomy" id="398199"/>
    <lineage>
        <taxon>Bacteria</taxon>
        <taxon>Bacillati</taxon>
        <taxon>Bacillota</taxon>
        <taxon>Clostridia</taxon>
        <taxon>Eubacteriales</taxon>
        <taxon>Clostridiaceae</taxon>
        <taxon>Proteiniclasticum</taxon>
    </lineage>
</organism>
<sequence length="262" mass="28943">MIFCSLYSGSSGNSIFVASEKTRLLVDAGLTGKSIISALENIGEEPGELDGILVTHEHIDHVKGVGILSRKFDIPVYADEKTWVAMERCLGKIKEHNIKVIDGDFEIKDLDISSFRVPHDAVSCHGYTIAHGEKRVSVATDIGVFTEEIRRAILHSDLVLLESNHDVEMVKFGPYPYELKRRVLSELGHLSNMDAGHAALEILKEGPKKIVLGHLSGTNNIPELAYKTVENILLEEKLRMGPGMDVELSLASRIRPSSYTEV</sequence>
<dbReference type="Gene3D" id="3.60.15.10">
    <property type="entry name" value="Ribonuclease Z/Hydroxyacylglutathione hydrolase-like"/>
    <property type="match status" value="1"/>
</dbReference>
<protein>
    <submittedName>
        <fullName evidence="2">Phosphoribosyl 1,2-cyclic phosphodiesterase</fullName>
    </submittedName>
</protein>
<dbReference type="SUPFAM" id="SSF56281">
    <property type="entry name" value="Metallo-hydrolase/oxidoreductase"/>
    <property type="match status" value="1"/>
</dbReference>
<dbReference type="InterPro" id="IPR036866">
    <property type="entry name" value="RibonucZ/Hydroxyglut_hydro"/>
</dbReference>
<dbReference type="SMART" id="SM00849">
    <property type="entry name" value="Lactamase_B"/>
    <property type="match status" value="1"/>
</dbReference>
<feature type="domain" description="Metallo-beta-lactamase" evidence="1">
    <location>
        <begin position="11"/>
        <end position="214"/>
    </location>
</feature>
<dbReference type="AlphaFoldDB" id="A0A1G8LCX5"/>
<dbReference type="Proteomes" id="UP000183255">
    <property type="component" value="Unassembled WGS sequence"/>
</dbReference>
<dbReference type="EMBL" id="FNDZ01000003">
    <property type="protein sequence ID" value="SDI53521.1"/>
    <property type="molecule type" value="Genomic_DNA"/>
</dbReference>